<organism evidence="1 2">
    <name type="scientific">Araneus ventricosus</name>
    <name type="common">Orbweaver spider</name>
    <name type="synonym">Epeira ventricosa</name>
    <dbReference type="NCBI Taxonomy" id="182803"/>
    <lineage>
        <taxon>Eukaryota</taxon>
        <taxon>Metazoa</taxon>
        <taxon>Ecdysozoa</taxon>
        <taxon>Arthropoda</taxon>
        <taxon>Chelicerata</taxon>
        <taxon>Arachnida</taxon>
        <taxon>Araneae</taxon>
        <taxon>Araneomorphae</taxon>
        <taxon>Entelegynae</taxon>
        <taxon>Araneoidea</taxon>
        <taxon>Araneidae</taxon>
        <taxon>Araneus</taxon>
    </lineage>
</organism>
<protein>
    <submittedName>
        <fullName evidence="1">Uncharacterized protein</fullName>
    </submittedName>
</protein>
<dbReference type="EMBL" id="BGPR01077243">
    <property type="protein sequence ID" value="GBL64741.1"/>
    <property type="molecule type" value="Genomic_DNA"/>
</dbReference>
<keyword evidence="2" id="KW-1185">Reference proteome</keyword>
<proteinExistence type="predicted"/>
<dbReference type="Proteomes" id="UP000499080">
    <property type="component" value="Unassembled WGS sequence"/>
</dbReference>
<accession>A0A4Y1ZRT6</accession>
<reference evidence="1 2" key="1">
    <citation type="journal article" date="2019" name="Sci. Rep.">
        <title>Orb-weaving spider Araneus ventricosus genome elucidates the spidroin gene catalogue.</title>
        <authorList>
            <person name="Kono N."/>
            <person name="Nakamura H."/>
            <person name="Ohtoshi R."/>
            <person name="Moran D.A.P."/>
            <person name="Shinohara A."/>
            <person name="Yoshida Y."/>
            <person name="Fujiwara M."/>
            <person name="Mori M."/>
            <person name="Tomita M."/>
            <person name="Arakawa K."/>
        </authorList>
    </citation>
    <scope>NUCLEOTIDE SEQUENCE [LARGE SCALE GENOMIC DNA]</scope>
</reference>
<name>A0A4Y1ZRT6_ARAVE</name>
<evidence type="ECO:0000313" key="2">
    <source>
        <dbReference type="Proteomes" id="UP000499080"/>
    </source>
</evidence>
<sequence length="23" mass="2408">MKAVFLLVVLVALVAVAMAGVHR</sequence>
<comment type="caution">
    <text evidence="1">The sequence shown here is derived from an EMBL/GenBank/DDBJ whole genome shotgun (WGS) entry which is preliminary data.</text>
</comment>
<evidence type="ECO:0000313" key="1">
    <source>
        <dbReference type="EMBL" id="GBL64741.1"/>
    </source>
</evidence>
<gene>
    <name evidence="1" type="ORF">AVEN_205227_1</name>
</gene>
<dbReference type="AlphaFoldDB" id="A0A4Y1ZRT6"/>
<feature type="non-terminal residue" evidence="1">
    <location>
        <position position="23"/>
    </location>
</feature>